<dbReference type="InterPro" id="IPR047215">
    <property type="entry name" value="Galactose_mutarotase-like"/>
</dbReference>
<comment type="pathway">
    <text evidence="2 8">Carbohydrate metabolism; hexose metabolism.</text>
</comment>
<name>A0A7K0CD30_9ACTN</name>
<dbReference type="Proteomes" id="UP000466345">
    <property type="component" value="Unassembled WGS sequence"/>
</dbReference>
<dbReference type="OrthoDB" id="9779408at2"/>
<evidence type="ECO:0000313" key="13">
    <source>
        <dbReference type="Proteomes" id="UP000466345"/>
    </source>
</evidence>
<dbReference type="InterPro" id="IPR011013">
    <property type="entry name" value="Gal_mutarotase_sf_dom"/>
</dbReference>
<dbReference type="RefSeq" id="WP_153450625.1">
    <property type="nucleotide sequence ID" value="NZ_WEGJ01000003.1"/>
</dbReference>
<evidence type="ECO:0000256" key="8">
    <source>
        <dbReference type="PIRNR" id="PIRNR005096"/>
    </source>
</evidence>
<dbReference type="AlphaFoldDB" id="A0A7K0CD30"/>
<evidence type="ECO:0000256" key="3">
    <source>
        <dbReference type="ARBA" id="ARBA00006206"/>
    </source>
</evidence>
<keyword evidence="7 8" id="KW-0119">Carbohydrate metabolism</keyword>
<comment type="catalytic activity">
    <reaction evidence="1 8">
        <text>alpha-D-glucose = beta-D-glucose</text>
        <dbReference type="Rhea" id="RHEA:10264"/>
        <dbReference type="ChEBI" id="CHEBI:15903"/>
        <dbReference type="ChEBI" id="CHEBI:17925"/>
        <dbReference type="EC" id="5.1.3.3"/>
    </reaction>
</comment>
<reference evidence="12 13" key="1">
    <citation type="submission" date="2019-10" db="EMBL/GenBank/DDBJ databases">
        <title>Streptomyces smaragdinus sp. nov. and Streptomyces fabii sp. nov., isolated from the gut of fungus growing-termite Macrotermes natalensis.</title>
        <authorList>
            <person name="Schwitalla J."/>
            <person name="Benndorf R."/>
            <person name="Martin K."/>
            <person name="De Beer W."/>
            <person name="Kaster A.-K."/>
            <person name="Vollmers J."/>
            <person name="Poulsen M."/>
            <person name="Beemelmanns C."/>
        </authorList>
    </citation>
    <scope>NUCLEOTIDE SEQUENCE [LARGE SCALE GENOMIC DNA]</scope>
    <source>
        <strain evidence="12 13">RB5</strain>
    </source>
</reference>
<evidence type="ECO:0000256" key="9">
    <source>
        <dbReference type="PIRSR" id="PIRSR005096-1"/>
    </source>
</evidence>
<sequence>MISSAPFGALDDGTSIERWTLEAGGTRVDVLTYGGVVHRVHTPDRDGREANIALGWADLAGYLANPGPYFGAVIGRYANRIAGASFTLDGRTYKVPANDGTNCLHGGDGGFDKRVWAAEPAGEAAVTLRRTSPDGEEGFPGTLDVAVTYTVGDDGALRIDYTATTDAPTVVSLTNHSYFNLDGEGTGSAEQHTLRVAADRYTPNLPTGSPTGELAPVADTPFDFREAKPLARDLRSGHPQLLTGHGYDHNLVLDKGVTETPVAVAELRSPASGRTLTVSTTSPGLQLYTGNSFDGALRGTSGRTYRPTDGVALETQHFADSPNQPRFPSTVLRPGEVHRATTVYGFGIR</sequence>
<dbReference type="InterPro" id="IPR018052">
    <property type="entry name" value="Ald1_epimerase_CS"/>
</dbReference>
<dbReference type="NCBIfam" id="NF008277">
    <property type="entry name" value="PRK11055.1"/>
    <property type="match status" value="1"/>
</dbReference>
<dbReference type="Gene3D" id="2.70.98.10">
    <property type="match status" value="1"/>
</dbReference>
<dbReference type="EMBL" id="WEGJ01000003">
    <property type="protein sequence ID" value="MQY11361.1"/>
    <property type="molecule type" value="Genomic_DNA"/>
</dbReference>
<comment type="similarity">
    <text evidence="3 8">Belongs to the aldose epimerase family.</text>
</comment>
<dbReference type="InterPro" id="IPR014718">
    <property type="entry name" value="GH-type_carb-bd"/>
</dbReference>
<dbReference type="GO" id="GO:0004034">
    <property type="term" value="F:aldose 1-epimerase activity"/>
    <property type="evidence" value="ECO:0007669"/>
    <property type="project" value="UniProtKB-EC"/>
</dbReference>
<dbReference type="GO" id="GO:0030246">
    <property type="term" value="F:carbohydrate binding"/>
    <property type="evidence" value="ECO:0007669"/>
    <property type="project" value="InterPro"/>
</dbReference>
<evidence type="ECO:0000256" key="10">
    <source>
        <dbReference type="PIRSR" id="PIRSR005096-2"/>
    </source>
</evidence>
<dbReference type="UniPathway" id="UPA00242"/>
<evidence type="ECO:0000256" key="5">
    <source>
        <dbReference type="ARBA" id="ARBA00014165"/>
    </source>
</evidence>
<keyword evidence="13" id="KW-1185">Reference proteome</keyword>
<dbReference type="Pfam" id="PF01263">
    <property type="entry name" value="Aldose_epim"/>
    <property type="match status" value="1"/>
</dbReference>
<feature type="binding site" evidence="11">
    <location>
        <begin position="176"/>
        <end position="178"/>
    </location>
    <ligand>
        <name>beta-D-galactose</name>
        <dbReference type="ChEBI" id="CHEBI:27667"/>
    </ligand>
</feature>
<gene>
    <name evidence="12" type="primary">mro_2</name>
    <name evidence="12" type="ORF">SRB5_14770</name>
</gene>
<dbReference type="GO" id="GO:0006006">
    <property type="term" value="P:glucose metabolic process"/>
    <property type="evidence" value="ECO:0007669"/>
    <property type="project" value="TreeGrafter"/>
</dbReference>
<evidence type="ECO:0000256" key="7">
    <source>
        <dbReference type="ARBA" id="ARBA00023277"/>
    </source>
</evidence>
<evidence type="ECO:0000313" key="12">
    <source>
        <dbReference type="EMBL" id="MQY11361.1"/>
    </source>
</evidence>
<evidence type="ECO:0000256" key="1">
    <source>
        <dbReference type="ARBA" id="ARBA00001614"/>
    </source>
</evidence>
<dbReference type="PANTHER" id="PTHR10091:SF0">
    <property type="entry name" value="GALACTOSE MUTAROTASE"/>
    <property type="match status" value="1"/>
</dbReference>
<dbReference type="InterPro" id="IPR008183">
    <property type="entry name" value="Aldose_1/G6P_1-epimerase"/>
</dbReference>
<feature type="binding site" evidence="11">
    <location>
        <begin position="79"/>
        <end position="80"/>
    </location>
    <ligand>
        <name>beta-D-galactose</name>
        <dbReference type="ChEBI" id="CHEBI:27667"/>
    </ligand>
</feature>
<feature type="active site" description="Proton donor" evidence="9">
    <location>
        <position position="176"/>
    </location>
</feature>
<dbReference type="EC" id="5.1.3.3" evidence="4 8"/>
<dbReference type="PANTHER" id="PTHR10091">
    <property type="entry name" value="ALDOSE-1-EPIMERASE"/>
    <property type="match status" value="1"/>
</dbReference>
<dbReference type="PIRSF" id="PIRSF005096">
    <property type="entry name" value="GALM"/>
    <property type="match status" value="1"/>
</dbReference>
<accession>A0A7K0CD30</accession>
<dbReference type="PROSITE" id="PS00545">
    <property type="entry name" value="ALDOSE_1_EPIMERASE"/>
    <property type="match status" value="1"/>
</dbReference>
<protein>
    <recommendedName>
        <fullName evidence="5 8">Aldose 1-epimerase</fullName>
        <ecNumber evidence="4 8">5.1.3.3</ecNumber>
    </recommendedName>
</protein>
<evidence type="ECO:0000256" key="2">
    <source>
        <dbReference type="ARBA" id="ARBA00005028"/>
    </source>
</evidence>
<feature type="active site" description="Proton acceptor" evidence="9">
    <location>
        <position position="314"/>
    </location>
</feature>
<evidence type="ECO:0000256" key="11">
    <source>
        <dbReference type="PIRSR" id="PIRSR005096-3"/>
    </source>
</evidence>
<dbReference type="InterPro" id="IPR015443">
    <property type="entry name" value="Aldose_1-epimerase"/>
</dbReference>
<evidence type="ECO:0000256" key="4">
    <source>
        <dbReference type="ARBA" id="ARBA00013185"/>
    </source>
</evidence>
<proteinExistence type="inferred from homology"/>
<dbReference type="SUPFAM" id="SSF74650">
    <property type="entry name" value="Galactose mutarotase-like"/>
    <property type="match status" value="1"/>
</dbReference>
<dbReference type="GO" id="GO:0033499">
    <property type="term" value="P:galactose catabolic process via UDP-galactose, Leloir pathway"/>
    <property type="evidence" value="ECO:0007669"/>
    <property type="project" value="TreeGrafter"/>
</dbReference>
<organism evidence="12 13">
    <name type="scientific">Streptomyces smaragdinus</name>
    <dbReference type="NCBI Taxonomy" id="2585196"/>
    <lineage>
        <taxon>Bacteria</taxon>
        <taxon>Bacillati</taxon>
        <taxon>Actinomycetota</taxon>
        <taxon>Actinomycetes</taxon>
        <taxon>Kitasatosporales</taxon>
        <taxon>Streptomycetaceae</taxon>
        <taxon>Streptomyces</taxon>
    </lineage>
</organism>
<feature type="binding site" evidence="10">
    <location>
        <position position="248"/>
    </location>
    <ligand>
        <name>beta-D-galactose</name>
        <dbReference type="ChEBI" id="CHEBI:27667"/>
    </ligand>
</feature>
<dbReference type="GO" id="GO:0005737">
    <property type="term" value="C:cytoplasm"/>
    <property type="evidence" value="ECO:0007669"/>
    <property type="project" value="TreeGrafter"/>
</dbReference>
<comment type="caution">
    <text evidence="12">The sequence shown here is derived from an EMBL/GenBank/DDBJ whole genome shotgun (WGS) entry which is preliminary data.</text>
</comment>
<dbReference type="CDD" id="cd09019">
    <property type="entry name" value="galactose_mutarotase_like"/>
    <property type="match status" value="1"/>
</dbReference>
<evidence type="ECO:0000256" key="6">
    <source>
        <dbReference type="ARBA" id="ARBA00023235"/>
    </source>
</evidence>
<keyword evidence="6 8" id="KW-0413">Isomerase</keyword>